<evidence type="ECO:0000256" key="1">
    <source>
        <dbReference type="ARBA" id="ARBA00010136"/>
    </source>
</evidence>
<dbReference type="GO" id="GO:0042277">
    <property type="term" value="F:peptide binding"/>
    <property type="evidence" value="ECO:0007669"/>
    <property type="project" value="TreeGrafter"/>
</dbReference>
<dbReference type="EMBL" id="UYYB01003915">
    <property type="protein sequence ID" value="VDM66856.1"/>
    <property type="molecule type" value="Genomic_DNA"/>
</dbReference>
<dbReference type="InterPro" id="IPR024571">
    <property type="entry name" value="ERAP1-like_C_dom"/>
</dbReference>
<dbReference type="Gene3D" id="2.60.40.1910">
    <property type="match status" value="1"/>
</dbReference>
<evidence type="ECO:0000259" key="2">
    <source>
        <dbReference type="Pfam" id="PF11838"/>
    </source>
</evidence>
<keyword evidence="4" id="KW-1185">Reference proteome</keyword>
<protein>
    <recommendedName>
        <fullName evidence="2">ERAP1-like C-terminal domain-containing protein</fullName>
    </recommendedName>
</protein>
<dbReference type="Proteomes" id="UP000270094">
    <property type="component" value="Unassembled WGS sequence"/>
</dbReference>
<dbReference type="AlphaFoldDB" id="A0A3P7IBH4"/>
<name>A0A3P7IBH4_STRVU</name>
<reference evidence="3 4" key="1">
    <citation type="submission" date="2018-11" db="EMBL/GenBank/DDBJ databases">
        <authorList>
            <consortium name="Pathogen Informatics"/>
        </authorList>
    </citation>
    <scope>NUCLEOTIDE SEQUENCE [LARGE SCALE GENOMIC DNA]</scope>
</reference>
<sequence length="135" mass="15981">MISPSNPGFEKYNLSRRGYKWDVPIWYKAGNGTLNFEWLRRDEPLLINVDRSGPVVINGDRRGYFRQNYDSAGWNRIIKQLKEDHKVFDYRTRYVLLSDAFAAAIIDQLDYATLFELLEYTPSEKVRTRLELQLL</sequence>
<accession>A0A3P7IBH4</accession>
<dbReference type="OrthoDB" id="5855716at2759"/>
<dbReference type="GO" id="GO:0005615">
    <property type="term" value="C:extracellular space"/>
    <property type="evidence" value="ECO:0007669"/>
    <property type="project" value="TreeGrafter"/>
</dbReference>
<proteinExistence type="inferred from homology"/>
<dbReference type="Pfam" id="PF11838">
    <property type="entry name" value="ERAP1_C"/>
    <property type="match status" value="1"/>
</dbReference>
<dbReference type="GO" id="GO:0070006">
    <property type="term" value="F:metalloaminopeptidase activity"/>
    <property type="evidence" value="ECO:0007669"/>
    <property type="project" value="TreeGrafter"/>
</dbReference>
<dbReference type="GO" id="GO:0016020">
    <property type="term" value="C:membrane"/>
    <property type="evidence" value="ECO:0007669"/>
    <property type="project" value="TreeGrafter"/>
</dbReference>
<dbReference type="GO" id="GO:0043171">
    <property type="term" value="P:peptide catabolic process"/>
    <property type="evidence" value="ECO:0007669"/>
    <property type="project" value="TreeGrafter"/>
</dbReference>
<dbReference type="GO" id="GO:0008270">
    <property type="term" value="F:zinc ion binding"/>
    <property type="evidence" value="ECO:0007669"/>
    <property type="project" value="TreeGrafter"/>
</dbReference>
<dbReference type="PANTHER" id="PTHR11533">
    <property type="entry name" value="PROTEASE M1 ZINC METALLOPROTEASE"/>
    <property type="match status" value="1"/>
</dbReference>
<dbReference type="GO" id="GO:0005737">
    <property type="term" value="C:cytoplasm"/>
    <property type="evidence" value="ECO:0007669"/>
    <property type="project" value="TreeGrafter"/>
</dbReference>
<dbReference type="GO" id="GO:0006508">
    <property type="term" value="P:proteolysis"/>
    <property type="evidence" value="ECO:0007669"/>
    <property type="project" value="TreeGrafter"/>
</dbReference>
<organism evidence="3 4">
    <name type="scientific">Strongylus vulgaris</name>
    <name type="common">Blood worm</name>
    <dbReference type="NCBI Taxonomy" id="40348"/>
    <lineage>
        <taxon>Eukaryota</taxon>
        <taxon>Metazoa</taxon>
        <taxon>Ecdysozoa</taxon>
        <taxon>Nematoda</taxon>
        <taxon>Chromadorea</taxon>
        <taxon>Rhabditida</taxon>
        <taxon>Rhabditina</taxon>
        <taxon>Rhabditomorpha</taxon>
        <taxon>Strongyloidea</taxon>
        <taxon>Strongylidae</taxon>
        <taxon>Strongylus</taxon>
    </lineage>
</organism>
<comment type="similarity">
    <text evidence="1">Belongs to the peptidase M1 family.</text>
</comment>
<evidence type="ECO:0000313" key="3">
    <source>
        <dbReference type="EMBL" id="VDM66856.1"/>
    </source>
</evidence>
<feature type="domain" description="ERAP1-like C-terminal" evidence="2">
    <location>
        <begin position="55"/>
        <end position="125"/>
    </location>
</feature>
<dbReference type="Gene3D" id="1.25.50.20">
    <property type="match status" value="1"/>
</dbReference>
<dbReference type="PANTHER" id="PTHR11533:SF301">
    <property type="entry name" value="AMINOPEPTIDASE"/>
    <property type="match status" value="1"/>
</dbReference>
<gene>
    <name evidence="3" type="ORF">SVUK_LOCUS1854</name>
</gene>
<evidence type="ECO:0000313" key="4">
    <source>
        <dbReference type="Proteomes" id="UP000270094"/>
    </source>
</evidence>
<dbReference type="InterPro" id="IPR050344">
    <property type="entry name" value="Peptidase_M1_aminopeptidases"/>
</dbReference>